<dbReference type="Proteomes" id="UP001597326">
    <property type="component" value="Unassembled WGS sequence"/>
</dbReference>
<dbReference type="SUPFAM" id="SSF55961">
    <property type="entry name" value="Bet v1-like"/>
    <property type="match status" value="1"/>
</dbReference>
<evidence type="ECO:0000313" key="5">
    <source>
        <dbReference type="Proteomes" id="UP001597326"/>
    </source>
</evidence>
<evidence type="ECO:0000256" key="2">
    <source>
        <dbReference type="SAM" id="MobiDB-lite"/>
    </source>
</evidence>
<protein>
    <submittedName>
        <fullName evidence="4">SRPBCC domain-containing protein</fullName>
    </submittedName>
</protein>
<reference evidence="5" key="1">
    <citation type="journal article" date="2019" name="Int. J. Syst. Evol. Microbiol.">
        <title>The Global Catalogue of Microorganisms (GCM) 10K type strain sequencing project: providing services to taxonomists for standard genome sequencing and annotation.</title>
        <authorList>
            <consortium name="The Broad Institute Genomics Platform"/>
            <consortium name="The Broad Institute Genome Sequencing Center for Infectious Disease"/>
            <person name="Wu L."/>
            <person name="Ma J."/>
        </authorList>
    </citation>
    <scope>NUCLEOTIDE SEQUENCE [LARGE SCALE GENOMIC DNA]</scope>
    <source>
        <strain evidence="5">CAIM 431</strain>
    </source>
</reference>
<dbReference type="InterPro" id="IPR013538">
    <property type="entry name" value="ASHA1/2-like_C"/>
</dbReference>
<feature type="domain" description="Activator of Hsp90 ATPase homologue 1/2-like C-terminal" evidence="3">
    <location>
        <begin position="36"/>
        <end position="141"/>
    </location>
</feature>
<comment type="caution">
    <text evidence="4">The sequence shown here is derived from an EMBL/GenBank/DDBJ whole genome shotgun (WGS) entry which is preliminary data.</text>
</comment>
<dbReference type="Gene3D" id="3.30.530.20">
    <property type="match status" value="1"/>
</dbReference>
<evidence type="ECO:0000313" key="4">
    <source>
        <dbReference type="EMBL" id="MFD1889886.1"/>
    </source>
</evidence>
<accession>A0ABW4RU87</accession>
<dbReference type="EMBL" id="JBHUFZ010000015">
    <property type="protein sequence ID" value="MFD1889886.1"/>
    <property type="molecule type" value="Genomic_DNA"/>
</dbReference>
<dbReference type="Pfam" id="PF08327">
    <property type="entry name" value="AHSA1"/>
    <property type="match status" value="1"/>
</dbReference>
<dbReference type="RefSeq" id="WP_343873516.1">
    <property type="nucleotide sequence ID" value="NZ_BAAAIX010000016.1"/>
</dbReference>
<dbReference type="InterPro" id="IPR023393">
    <property type="entry name" value="START-like_dom_sf"/>
</dbReference>
<evidence type="ECO:0000256" key="1">
    <source>
        <dbReference type="ARBA" id="ARBA00006817"/>
    </source>
</evidence>
<keyword evidence="5" id="KW-1185">Reference proteome</keyword>
<proteinExistence type="inferred from homology"/>
<sequence>MAHDEELAQAVTQALTPARLHQGVLTLTVALPTGQADLWRWITEPELLQQWSPVVPDRPLTSRGPATSSEQPGAEAVDAEVGDVRAPWALEHRWGPEVLTWQLAPSGEGTQLNLVHELRDAQLAADMAGGWHVCLVVLERRLRGLETGRCVGQDAQEHGWSVVKERYRQLFEGDKA</sequence>
<feature type="region of interest" description="Disordered" evidence="2">
    <location>
        <begin position="55"/>
        <end position="78"/>
    </location>
</feature>
<name>A0ABW4RU87_9ACTN</name>
<comment type="similarity">
    <text evidence="1">Belongs to the AHA1 family.</text>
</comment>
<organism evidence="4 5">
    <name type="scientific">Luteococcus peritonei</name>
    <dbReference type="NCBI Taxonomy" id="88874"/>
    <lineage>
        <taxon>Bacteria</taxon>
        <taxon>Bacillati</taxon>
        <taxon>Actinomycetota</taxon>
        <taxon>Actinomycetes</taxon>
        <taxon>Propionibacteriales</taxon>
        <taxon>Propionibacteriaceae</taxon>
        <taxon>Luteococcus</taxon>
    </lineage>
</organism>
<evidence type="ECO:0000259" key="3">
    <source>
        <dbReference type="Pfam" id="PF08327"/>
    </source>
</evidence>
<gene>
    <name evidence="4" type="ORF">ACFSCS_06740</name>
</gene>